<feature type="region of interest" description="Disordered" evidence="1">
    <location>
        <begin position="143"/>
        <end position="191"/>
    </location>
</feature>
<keyword evidence="5" id="KW-1185">Reference proteome</keyword>
<dbReference type="EMBL" id="CP081296">
    <property type="protein sequence ID" value="QZD92718.1"/>
    <property type="molecule type" value="Genomic_DNA"/>
</dbReference>
<evidence type="ECO:0000313" key="5">
    <source>
        <dbReference type="Proteomes" id="UP000824300"/>
    </source>
</evidence>
<dbReference type="Proteomes" id="UP000824300">
    <property type="component" value="Chromosome"/>
</dbReference>
<gene>
    <name evidence="4" type="ORF">K3162_01315</name>
</gene>
<evidence type="ECO:0000256" key="2">
    <source>
        <dbReference type="SAM" id="Phobius"/>
    </source>
</evidence>
<sequence length="191" mass="20620">MMKRLRKDESGATVVEFALLLPVIFGSFLGVLQAGMSMMTYNSLRNLSAETSRYTLVEYQISNELTHTQIEDDGKARAGSHGLDPTKFTIDVETATTQRIEGATELTLTTTYEVMSVVSFLGVDKFDVSFTRPIFLIDEVDNSEDGSELDGTVDDGTGFGEGGIEPTPSPTPSPTPTGECAEVGNCYGHTN</sequence>
<keyword evidence="2" id="KW-0472">Membrane</keyword>
<keyword evidence="2" id="KW-1133">Transmembrane helix</keyword>
<proteinExistence type="predicted"/>
<dbReference type="Pfam" id="PF07811">
    <property type="entry name" value="TadE"/>
    <property type="match status" value="1"/>
</dbReference>
<protein>
    <submittedName>
        <fullName evidence="4">Pilus assembly protein</fullName>
    </submittedName>
</protein>
<keyword evidence="2" id="KW-0812">Transmembrane</keyword>
<organism evidence="4 5">
    <name type="scientific">Qipengyuania xiapuensis</name>
    <dbReference type="NCBI Taxonomy" id="2867236"/>
    <lineage>
        <taxon>Bacteria</taxon>
        <taxon>Pseudomonadati</taxon>
        <taxon>Pseudomonadota</taxon>
        <taxon>Alphaproteobacteria</taxon>
        <taxon>Sphingomonadales</taxon>
        <taxon>Erythrobacteraceae</taxon>
        <taxon>Qipengyuania</taxon>
    </lineage>
</organism>
<evidence type="ECO:0000313" key="4">
    <source>
        <dbReference type="EMBL" id="QZD92718.1"/>
    </source>
</evidence>
<evidence type="ECO:0000256" key="1">
    <source>
        <dbReference type="SAM" id="MobiDB-lite"/>
    </source>
</evidence>
<feature type="domain" description="TadE-like" evidence="3">
    <location>
        <begin position="11"/>
        <end position="53"/>
    </location>
</feature>
<evidence type="ECO:0000259" key="3">
    <source>
        <dbReference type="Pfam" id="PF07811"/>
    </source>
</evidence>
<name>A0ABX9A058_9SPHN</name>
<reference evidence="4 5" key="1">
    <citation type="submission" date="2021-08" db="EMBL/GenBank/DDBJ databases">
        <title>Comparative Genomics Analysis of the Genus Qipengyuania Reveals Extensive Genetic Diversity and Metabolic Versatility, Including the Description of Fifteen Novel Species.</title>
        <authorList>
            <person name="Liu Y."/>
        </authorList>
    </citation>
    <scope>NUCLEOTIDE SEQUENCE [LARGE SCALE GENOMIC DNA]</scope>
    <source>
        <strain evidence="4 5">1NDW3</strain>
    </source>
</reference>
<dbReference type="InterPro" id="IPR012495">
    <property type="entry name" value="TadE-like_dom"/>
</dbReference>
<feature type="compositionally biased region" description="Acidic residues" evidence="1">
    <location>
        <begin position="143"/>
        <end position="153"/>
    </location>
</feature>
<feature type="transmembrane region" description="Helical" evidence="2">
    <location>
        <begin position="12"/>
        <end position="36"/>
    </location>
</feature>
<accession>A0ABX9A058</accession>
<dbReference type="RefSeq" id="WP_221428415.1">
    <property type="nucleotide sequence ID" value="NZ_CP081296.1"/>
</dbReference>